<protein>
    <submittedName>
        <fullName evidence="1">MarR family winged helix-turn-helix transcriptional regulator</fullName>
    </submittedName>
</protein>
<dbReference type="Proteomes" id="UP001596011">
    <property type="component" value="Unassembled WGS sequence"/>
</dbReference>
<keyword evidence="2" id="KW-1185">Reference proteome</keyword>
<dbReference type="RefSeq" id="WP_377134987.1">
    <property type="nucleotide sequence ID" value="NZ_JBHSFI010000003.1"/>
</dbReference>
<proteinExistence type="predicted"/>
<dbReference type="SUPFAM" id="SSF46785">
    <property type="entry name" value="Winged helix' DNA-binding domain"/>
    <property type="match status" value="1"/>
</dbReference>
<evidence type="ECO:0000313" key="1">
    <source>
        <dbReference type="EMBL" id="MFC4628673.1"/>
    </source>
</evidence>
<dbReference type="InterPro" id="IPR036390">
    <property type="entry name" value="WH_DNA-bd_sf"/>
</dbReference>
<sequence>MDAPKPIGYWLKHLDNLLDEQFAATLAGLGVNRRDWQVLNTLSRGPAVRQDLEAALAPFWAAGEPNLSRVIAELHQRGWTTAGEHLALTDAGRAAHAGLAQRIDETRGRLLNGLTREQYGETVRILSVMAANVEEDLARTR</sequence>
<dbReference type="EMBL" id="JBHSFI010000003">
    <property type="protein sequence ID" value="MFC4628673.1"/>
    <property type="molecule type" value="Genomic_DNA"/>
</dbReference>
<evidence type="ECO:0000313" key="2">
    <source>
        <dbReference type="Proteomes" id="UP001596011"/>
    </source>
</evidence>
<comment type="caution">
    <text evidence="1">The sequence shown here is derived from an EMBL/GenBank/DDBJ whole genome shotgun (WGS) entry which is preliminary data.</text>
</comment>
<organism evidence="1 2">
    <name type="scientific">Promicromonospora alba</name>
    <dbReference type="NCBI Taxonomy" id="1616110"/>
    <lineage>
        <taxon>Bacteria</taxon>
        <taxon>Bacillati</taxon>
        <taxon>Actinomycetota</taxon>
        <taxon>Actinomycetes</taxon>
        <taxon>Micrococcales</taxon>
        <taxon>Promicromonosporaceae</taxon>
        <taxon>Promicromonospora</taxon>
    </lineage>
</organism>
<name>A0ABV9HEF8_9MICO</name>
<gene>
    <name evidence="1" type="ORF">ACFO6V_10540</name>
</gene>
<reference evidence="2" key="1">
    <citation type="journal article" date="2019" name="Int. J. Syst. Evol. Microbiol.">
        <title>The Global Catalogue of Microorganisms (GCM) 10K type strain sequencing project: providing services to taxonomists for standard genome sequencing and annotation.</title>
        <authorList>
            <consortium name="The Broad Institute Genomics Platform"/>
            <consortium name="The Broad Institute Genome Sequencing Center for Infectious Disease"/>
            <person name="Wu L."/>
            <person name="Ma J."/>
        </authorList>
    </citation>
    <scope>NUCLEOTIDE SEQUENCE [LARGE SCALE GENOMIC DNA]</scope>
    <source>
        <strain evidence="2">CCUG 42722</strain>
    </source>
</reference>
<dbReference type="Gene3D" id="1.10.10.10">
    <property type="entry name" value="Winged helix-like DNA-binding domain superfamily/Winged helix DNA-binding domain"/>
    <property type="match status" value="1"/>
</dbReference>
<accession>A0ABV9HEF8</accession>
<dbReference type="InterPro" id="IPR036388">
    <property type="entry name" value="WH-like_DNA-bd_sf"/>
</dbReference>